<dbReference type="GO" id="GO:0003700">
    <property type="term" value="F:DNA-binding transcription factor activity"/>
    <property type="evidence" value="ECO:0007669"/>
    <property type="project" value="InterPro"/>
</dbReference>
<dbReference type="PROSITE" id="PS50931">
    <property type="entry name" value="HTH_LYSR"/>
    <property type="match status" value="1"/>
</dbReference>
<dbReference type="Gene3D" id="3.40.190.10">
    <property type="entry name" value="Periplasmic binding protein-like II"/>
    <property type="match status" value="2"/>
</dbReference>
<dbReference type="Pfam" id="PF00126">
    <property type="entry name" value="HTH_1"/>
    <property type="match status" value="1"/>
</dbReference>
<sequence length="319" mass="36230">MPLKRNFDLLKECDLNLLIALSVLLKEAHVTNAAKELGLSQSAMSQVLKRLRLMFEDPLLVKGHNGMTLTNKATAIEQDLKPLLNRVISMLEGDEFDPATAQGRIRVMMNDVIAQVCIARIIKDLDKYAPGIELEYVTQKTQGFKMLRRGHIDLIVGFYDNVPKPIKSQVIAQYPWQMVTLDKTAARYNEGLHQDDNINDDSPFQLLRYLYQEHNQIHVINALKTINAEDASYSLSSGSLSTMIQALTAPNTATLVPHFSTGVLKGRNTEDFIWLGEPIELELKVCWNMQHRNSKLQKWFRKLISSILVEQLTDKDVTK</sequence>
<dbReference type="AlphaFoldDB" id="A0A1S6HS01"/>
<dbReference type="InterPro" id="IPR000847">
    <property type="entry name" value="LysR_HTH_N"/>
</dbReference>
<evidence type="ECO:0000259" key="5">
    <source>
        <dbReference type="PROSITE" id="PS50931"/>
    </source>
</evidence>
<proteinExistence type="inferred from homology"/>
<feature type="domain" description="HTH lysR-type" evidence="5">
    <location>
        <begin position="14"/>
        <end position="70"/>
    </location>
</feature>
<protein>
    <submittedName>
        <fullName evidence="6">Transcriptional regulator</fullName>
    </submittedName>
</protein>
<evidence type="ECO:0000256" key="4">
    <source>
        <dbReference type="ARBA" id="ARBA00023163"/>
    </source>
</evidence>
<dbReference type="OrthoDB" id="6621790at2"/>
<dbReference type="Pfam" id="PF03466">
    <property type="entry name" value="LysR_substrate"/>
    <property type="match status" value="1"/>
</dbReference>
<reference evidence="6 7" key="1">
    <citation type="submission" date="2016-03" db="EMBL/GenBank/DDBJ databases">
        <title>Complete genome sequence of Shewanella psychrophila WP2, a deep sea bacterium isolated from west Pacific sediment.</title>
        <authorList>
            <person name="Xu G."/>
            <person name="Jian H."/>
        </authorList>
    </citation>
    <scope>NUCLEOTIDE SEQUENCE [LARGE SCALE GENOMIC DNA]</scope>
    <source>
        <strain evidence="6 7">WP2</strain>
    </source>
</reference>
<dbReference type="RefSeq" id="WP_077753358.1">
    <property type="nucleotide sequence ID" value="NZ_CP014782.1"/>
</dbReference>
<accession>A0A1S6HS01</accession>
<dbReference type="InterPro" id="IPR005119">
    <property type="entry name" value="LysR_subst-bd"/>
</dbReference>
<evidence type="ECO:0000256" key="2">
    <source>
        <dbReference type="ARBA" id="ARBA00023015"/>
    </source>
</evidence>
<dbReference type="Proteomes" id="UP000189545">
    <property type="component" value="Chromosome"/>
</dbReference>
<dbReference type="InterPro" id="IPR036388">
    <property type="entry name" value="WH-like_DNA-bd_sf"/>
</dbReference>
<comment type="similarity">
    <text evidence="1">Belongs to the LysR transcriptional regulatory family.</text>
</comment>
<keyword evidence="4" id="KW-0804">Transcription</keyword>
<dbReference type="InterPro" id="IPR050389">
    <property type="entry name" value="LysR-type_TF"/>
</dbReference>
<organism evidence="6 7">
    <name type="scientific">Shewanella psychrophila</name>
    <dbReference type="NCBI Taxonomy" id="225848"/>
    <lineage>
        <taxon>Bacteria</taxon>
        <taxon>Pseudomonadati</taxon>
        <taxon>Pseudomonadota</taxon>
        <taxon>Gammaproteobacteria</taxon>
        <taxon>Alteromonadales</taxon>
        <taxon>Shewanellaceae</taxon>
        <taxon>Shewanella</taxon>
    </lineage>
</organism>
<dbReference type="Gene3D" id="1.10.10.10">
    <property type="entry name" value="Winged helix-like DNA-binding domain superfamily/Winged helix DNA-binding domain"/>
    <property type="match status" value="1"/>
</dbReference>
<dbReference type="EMBL" id="CP014782">
    <property type="protein sequence ID" value="AQS38295.1"/>
    <property type="molecule type" value="Genomic_DNA"/>
</dbReference>
<dbReference type="SUPFAM" id="SSF46785">
    <property type="entry name" value="Winged helix' DNA-binding domain"/>
    <property type="match status" value="1"/>
</dbReference>
<keyword evidence="3" id="KW-0238">DNA-binding</keyword>
<evidence type="ECO:0000256" key="3">
    <source>
        <dbReference type="ARBA" id="ARBA00023125"/>
    </source>
</evidence>
<dbReference type="SUPFAM" id="SSF53850">
    <property type="entry name" value="Periplasmic binding protein-like II"/>
    <property type="match status" value="1"/>
</dbReference>
<evidence type="ECO:0000313" key="6">
    <source>
        <dbReference type="EMBL" id="AQS38295.1"/>
    </source>
</evidence>
<keyword evidence="2" id="KW-0805">Transcription regulation</keyword>
<dbReference type="InterPro" id="IPR036390">
    <property type="entry name" value="WH_DNA-bd_sf"/>
</dbReference>
<keyword evidence="7" id="KW-1185">Reference proteome</keyword>
<evidence type="ECO:0000313" key="7">
    <source>
        <dbReference type="Proteomes" id="UP000189545"/>
    </source>
</evidence>
<evidence type="ECO:0000256" key="1">
    <source>
        <dbReference type="ARBA" id="ARBA00009437"/>
    </source>
</evidence>
<dbReference type="KEGG" id="spsw:Sps_03152"/>
<dbReference type="PANTHER" id="PTHR30118">
    <property type="entry name" value="HTH-TYPE TRANSCRIPTIONAL REGULATOR LEUO-RELATED"/>
    <property type="match status" value="1"/>
</dbReference>
<name>A0A1S6HS01_9GAMM</name>
<dbReference type="PANTHER" id="PTHR30118:SF15">
    <property type="entry name" value="TRANSCRIPTIONAL REGULATORY PROTEIN"/>
    <property type="match status" value="1"/>
</dbReference>
<dbReference type="GO" id="GO:0003677">
    <property type="term" value="F:DNA binding"/>
    <property type="evidence" value="ECO:0007669"/>
    <property type="project" value="UniProtKB-KW"/>
</dbReference>
<dbReference type="STRING" id="225848.Sps_03152"/>
<gene>
    <name evidence="6" type="ORF">Sps_03152</name>
</gene>